<evidence type="ECO:0000313" key="3">
    <source>
        <dbReference type="Proteomes" id="UP001609376"/>
    </source>
</evidence>
<reference evidence="2 3" key="1">
    <citation type="submission" date="2024-10" db="EMBL/GenBank/DDBJ databases">
        <title>Paracoccus drimophilus sp. nov., a novel bacterium from corn roots in Hunan.</title>
        <authorList>
            <person name="Li X."/>
        </authorList>
    </citation>
    <scope>NUCLEOTIDE SEQUENCE [LARGE SCALE GENOMIC DNA]</scope>
    <source>
        <strain evidence="2 3">NGMCC 1.201697</strain>
    </source>
</reference>
<keyword evidence="3" id="KW-1185">Reference proteome</keyword>
<sequence length="82" mass="9134">MVQLLSGSQRGDRPIVPTLAAAHDRLICHRAQDIIGTHDFQAEIETVPVNLRGTRIGHSAFSRPDLRQRKEQDEFPAYGSGK</sequence>
<feature type="compositionally biased region" description="Basic and acidic residues" evidence="1">
    <location>
        <begin position="64"/>
        <end position="73"/>
    </location>
</feature>
<feature type="region of interest" description="Disordered" evidence="1">
    <location>
        <begin position="58"/>
        <end position="82"/>
    </location>
</feature>
<dbReference type="EMBL" id="JBIMPR010000006">
    <property type="protein sequence ID" value="MFH5774444.1"/>
    <property type="molecule type" value="Genomic_DNA"/>
</dbReference>
<organism evidence="2 3">
    <name type="scientific">Paracoccus broussonetiae subsp. drimophilus</name>
    <dbReference type="NCBI Taxonomy" id="3373869"/>
    <lineage>
        <taxon>Bacteria</taxon>
        <taxon>Pseudomonadati</taxon>
        <taxon>Pseudomonadota</taxon>
        <taxon>Alphaproteobacteria</taxon>
        <taxon>Rhodobacterales</taxon>
        <taxon>Paracoccaceae</taxon>
        <taxon>Paracoccus</taxon>
        <taxon>Paracoccus broussonetiae</taxon>
    </lineage>
</organism>
<name>A0ABW7LJD2_9RHOB</name>
<accession>A0ABW7LJD2</accession>
<evidence type="ECO:0000256" key="1">
    <source>
        <dbReference type="SAM" id="MobiDB-lite"/>
    </source>
</evidence>
<protein>
    <submittedName>
        <fullName evidence="2">Uncharacterized protein</fullName>
    </submittedName>
</protein>
<evidence type="ECO:0000313" key="2">
    <source>
        <dbReference type="EMBL" id="MFH5774444.1"/>
    </source>
</evidence>
<dbReference type="Proteomes" id="UP001609376">
    <property type="component" value="Unassembled WGS sequence"/>
</dbReference>
<comment type="caution">
    <text evidence="2">The sequence shown here is derived from an EMBL/GenBank/DDBJ whole genome shotgun (WGS) entry which is preliminary data.</text>
</comment>
<gene>
    <name evidence="2" type="ORF">ACHFJ0_09330</name>
</gene>
<proteinExistence type="predicted"/>